<reference evidence="1" key="1">
    <citation type="journal article" date="2017" name="Elife">
        <title>The kinetoplastid-infecting Bodo saltans virus (BsV), a window into the most abundant giant viruses in the sea.</title>
        <authorList>
            <person name="Deeg C.M."/>
            <person name="Chow C.-E.T."/>
            <person name="Suttle C.A."/>
        </authorList>
    </citation>
    <scope>NUCLEOTIDE SEQUENCE</scope>
    <source>
        <strain evidence="1">NG1</strain>
    </source>
</reference>
<dbReference type="Proteomes" id="UP000240325">
    <property type="component" value="Segment"/>
</dbReference>
<gene>
    <name evidence="1" type="ORF">BMW23_0892</name>
</gene>
<evidence type="ECO:0000313" key="1">
    <source>
        <dbReference type="EMBL" id="ATZ80937.1"/>
    </source>
</evidence>
<accession>A0A2H4UVP0</accession>
<sequence length="278" mass="31587">MRNRNQPLMETQEFYINNNELLHNNVAKIVNGERISEYRIQINSKDRNVNAFPSPFDIKVAFGNANYLPNIEKNFKNVKYISLNSVILPRTVAIDTSETLPSVTGSNKGNLYPTSSLIVPSSLTSAKQSSSVMYNLEFRPYLILNIKELATCSNNAFGTSSLYDNNKFMLFPDRRLGDMYAWKPYRGIVIYPTSLLFNLSLMSLHLTDESGNNINIVDHNGNNIIGHNIDTSVPYDYNGYISTYPSNYYVNYTNTVTQVLYDFSIGVVENEINTLVNY</sequence>
<evidence type="ECO:0000313" key="2">
    <source>
        <dbReference type="Proteomes" id="UP000240325"/>
    </source>
</evidence>
<dbReference type="EMBL" id="MF782455">
    <property type="protein sequence ID" value="ATZ80937.1"/>
    <property type="molecule type" value="Genomic_DNA"/>
</dbReference>
<protein>
    <submittedName>
        <fullName evidence="1">Uncharacterized protein</fullName>
    </submittedName>
</protein>
<proteinExistence type="predicted"/>
<keyword evidence="2" id="KW-1185">Reference proteome</keyword>
<name>A0A2H4UVP0_9VIRU</name>
<organism evidence="1">
    <name type="scientific">Bodo saltans virus</name>
    <dbReference type="NCBI Taxonomy" id="2024608"/>
    <lineage>
        <taxon>Viruses</taxon>
        <taxon>Varidnaviria</taxon>
        <taxon>Bamfordvirae</taxon>
        <taxon>Nucleocytoviricota</taxon>
        <taxon>Megaviricetes</taxon>
        <taxon>Imitervirales</taxon>
        <taxon>Mimiviridae</taxon>
        <taxon>Klosneuvirinae</taxon>
        <taxon>Theiavirus</taxon>
        <taxon>Theiavirus salishense</taxon>
    </lineage>
</organism>